<dbReference type="Gene3D" id="3.40.50.2300">
    <property type="match status" value="2"/>
</dbReference>
<dbReference type="InterPro" id="IPR010982">
    <property type="entry name" value="Lambda_DNA-bd_dom_sf"/>
</dbReference>
<dbReference type="GO" id="GO:0003700">
    <property type="term" value="F:DNA-binding transcription factor activity"/>
    <property type="evidence" value="ECO:0007669"/>
    <property type="project" value="TreeGrafter"/>
</dbReference>
<dbReference type="Pfam" id="PF00356">
    <property type="entry name" value="LacI"/>
    <property type="match status" value="1"/>
</dbReference>
<accession>A0A4R5L1A4</accession>
<feature type="domain" description="HTH lacI-type" evidence="4">
    <location>
        <begin position="14"/>
        <end position="68"/>
    </location>
</feature>
<evidence type="ECO:0000259" key="4">
    <source>
        <dbReference type="PROSITE" id="PS50932"/>
    </source>
</evidence>
<dbReference type="Gene3D" id="1.10.260.40">
    <property type="entry name" value="lambda repressor-like DNA-binding domains"/>
    <property type="match status" value="1"/>
</dbReference>
<gene>
    <name evidence="5" type="ORF">E1809_01335</name>
</gene>
<dbReference type="GO" id="GO:0000976">
    <property type="term" value="F:transcription cis-regulatory region binding"/>
    <property type="evidence" value="ECO:0007669"/>
    <property type="project" value="TreeGrafter"/>
</dbReference>
<evidence type="ECO:0000256" key="2">
    <source>
        <dbReference type="ARBA" id="ARBA00023125"/>
    </source>
</evidence>
<comment type="caution">
    <text evidence="5">The sequence shown here is derived from an EMBL/GenBank/DDBJ whole genome shotgun (WGS) entry which is preliminary data.</text>
</comment>
<keyword evidence="6" id="KW-1185">Reference proteome</keyword>
<dbReference type="PANTHER" id="PTHR30146">
    <property type="entry name" value="LACI-RELATED TRANSCRIPTIONAL REPRESSOR"/>
    <property type="match status" value="1"/>
</dbReference>
<dbReference type="CDD" id="cd06267">
    <property type="entry name" value="PBP1_LacI_sugar_binding-like"/>
    <property type="match status" value="1"/>
</dbReference>
<dbReference type="Pfam" id="PF13377">
    <property type="entry name" value="Peripla_BP_3"/>
    <property type="match status" value="1"/>
</dbReference>
<dbReference type="PROSITE" id="PS50932">
    <property type="entry name" value="HTH_LACI_2"/>
    <property type="match status" value="1"/>
</dbReference>
<dbReference type="SUPFAM" id="SSF47413">
    <property type="entry name" value="lambda repressor-like DNA-binding domains"/>
    <property type="match status" value="1"/>
</dbReference>
<dbReference type="AlphaFoldDB" id="A0A4R5L1A4"/>
<dbReference type="PANTHER" id="PTHR30146:SF109">
    <property type="entry name" value="HTH-TYPE TRANSCRIPTIONAL REGULATOR GALS"/>
    <property type="match status" value="1"/>
</dbReference>
<dbReference type="CDD" id="cd01392">
    <property type="entry name" value="HTH_LacI"/>
    <property type="match status" value="1"/>
</dbReference>
<keyword evidence="2" id="KW-0238">DNA-binding</keyword>
<keyword evidence="1" id="KW-0805">Transcription regulation</keyword>
<dbReference type="InterPro" id="IPR046335">
    <property type="entry name" value="LacI/GalR-like_sensor"/>
</dbReference>
<dbReference type="InterPro" id="IPR028082">
    <property type="entry name" value="Peripla_BP_I"/>
</dbReference>
<dbReference type="InterPro" id="IPR000843">
    <property type="entry name" value="HTH_LacI"/>
</dbReference>
<evidence type="ECO:0000313" key="6">
    <source>
        <dbReference type="Proteomes" id="UP000295511"/>
    </source>
</evidence>
<dbReference type="Proteomes" id="UP000295511">
    <property type="component" value="Unassembled WGS sequence"/>
</dbReference>
<evidence type="ECO:0000256" key="1">
    <source>
        <dbReference type="ARBA" id="ARBA00023015"/>
    </source>
</evidence>
<dbReference type="RefSeq" id="WP_133202421.1">
    <property type="nucleotide sequence ID" value="NZ_SMRU01000001.1"/>
</dbReference>
<dbReference type="SMART" id="SM00354">
    <property type="entry name" value="HTH_LACI"/>
    <property type="match status" value="1"/>
</dbReference>
<dbReference type="SUPFAM" id="SSF53822">
    <property type="entry name" value="Periplasmic binding protein-like I"/>
    <property type="match status" value="1"/>
</dbReference>
<organism evidence="5 6">
    <name type="scientific">Arthrobacter terricola</name>
    <dbReference type="NCBI Taxonomy" id="2547396"/>
    <lineage>
        <taxon>Bacteria</taxon>
        <taxon>Bacillati</taxon>
        <taxon>Actinomycetota</taxon>
        <taxon>Actinomycetes</taxon>
        <taxon>Micrococcales</taxon>
        <taxon>Micrococcaceae</taxon>
        <taxon>Arthrobacter</taxon>
    </lineage>
</organism>
<sequence>MPEPDAGARSPRQPTIRDVAERAGVSKSLVSLVLRDAPHVSDARRMVVLEAIAELGYKPNAHARGLSRTKSDTIGVLLNDLRNPWFVDVLEALTATLHASGLSPVLADSYTDQRVGRRSVEAMLQQGIDGLVVVGTTPEFDAIQAAAEVIPVVLAGTRDPKLPNVDIVVNDDAAGAREATQHLIDLGHTYIAHLSGPGEIGQLRLAGFREAMIDAGLDPEEFTETGGMSEESGYAASRRLLTRKKRPTAIFAFNDIAAIGALSAAADQGLHVPSDLSVVGYDNTYLSRIRHLSLTSVDNGNFAIGVQAGRFLAERLEAPVQLQRIHLVPATLEVRGSTAAPPAGK</sequence>
<evidence type="ECO:0000313" key="5">
    <source>
        <dbReference type="EMBL" id="TDG01757.1"/>
    </source>
</evidence>
<evidence type="ECO:0000256" key="3">
    <source>
        <dbReference type="ARBA" id="ARBA00023163"/>
    </source>
</evidence>
<protein>
    <submittedName>
        <fullName evidence="5">LacI family transcriptional regulator</fullName>
    </submittedName>
</protein>
<reference evidence="5 6" key="1">
    <citation type="submission" date="2019-03" db="EMBL/GenBank/DDBJ databases">
        <title>Whole genome sequence of Arthrobacter sp JH1-1.</title>
        <authorList>
            <person name="Trinh H.N."/>
        </authorList>
    </citation>
    <scope>NUCLEOTIDE SEQUENCE [LARGE SCALE GENOMIC DNA]</scope>
    <source>
        <strain evidence="5 6">JH1-1</strain>
    </source>
</reference>
<proteinExistence type="predicted"/>
<keyword evidence="3" id="KW-0804">Transcription</keyword>
<dbReference type="EMBL" id="SMRU01000001">
    <property type="protein sequence ID" value="TDG01757.1"/>
    <property type="molecule type" value="Genomic_DNA"/>
</dbReference>
<name>A0A4R5L1A4_9MICC</name>
<dbReference type="OrthoDB" id="3467214at2"/>